<evidence type="ECO:0000313" key="5">
    <source>
        <dbReference type="EMBL" id="TDP93596.1"/>
    </source>
</evidence>
<dbReference type="OrthoDB" id="9759709at2"/>
<name>A0A2T5RLN9_9FIRM</name>
<dbReference type="Proteomes" id="UP000295176">
    <property type="component" value="Unassembled WGS sequence"/>
</dbReference>
<dbReference type="GO" id="GO:0016757">
    <property type="term" value="F:glycosyltransferase activity"/>
    <property type="evidence" value="ECO:0007669"/>
    <property type="project" value="UniProtKB-KW"/>
</dbReference>
<dbReference type="PIRSF" id="PIRSF016202">
    <property type="entry name" value="PH1107"/>
    <property type="match status" value="1"/>
</dbReference>
<gene>
    <name evidence="5" type="ORF">C7957_11278</name>
    <name evidence="4" type="ORF">C8C76_10835</name>
</gene>
<sequence>MKLNKQYNTLPLIKRDGKNPILTAEQVPYEATLLFNPGVAKYKEGYVMVFRNDYGKFDGEIFDGTNLGLAFSENGIDWEVMPDPCFSLKNDEITRVYDPRITPIDDLFYLSFAVDTLHGIRGGIAVTEDFKNFEVLSMSVPDNRNMVLFPEKINNKYLRLERPFPVYGKKEEEAFDIWISESPDLVYWGNSSLLLGSDEVPYCNSKIGPAAPPIKTEKGWLTTFHVVDYDARRGKNGWEDNWKKRYTVGLMLLDLEDPSKVISILDKPLMVPEVDYEIKNGFRNNVIFPCGMILEDNEEVKIYYGAADTVIALATADLNDLLTLMI</sequence>
<dbReference type="AlphaFoldDB" id="A0A2T5RLN9"/>
<accession>A0A2T5RLN9</accession>
<comment type="caution">
    <text evidence="4">The sequence shown here is derived from an EMBL/GenBank/DDBJ whole genome shotgun (WGS) entry which is preliminary data.</text>
</comment>
<dbReference type="PANTHER" id="PTHR34106">
    <property type="entry name" value="GLYCOSIDASE"/>
    <property type="match status" value="1"/>
</dbReference>
<dbReference type="EMBL" id="QAXS01000008">
    <property type="protein sequence ID" value="PTW00143.1"/>
    <property type="molecule type" value="Genomic_DNA"/>
</dbReference>
<dbReference type="Pfam" id="PF04041">
    <property type="entry name" value="Glyco_hydro_130"/>
    <property type="match status" value="1"/>
</dbReference>
<keyword evidence="2" id="KW-0808">Transferase</keyword>
<evidence type="ECO:0000313" key="4">
    <source>
        <dbReference type="EMBL" id="PTW00143.1"/>
    </source>
</evidence>
<evidence type="ECO:0000256" key="2">
    <source>
        <dbReference type="ARBA" id="ARBA00022679"/>
    </source>
</evidence>
<evidence type="ECO:0000256" key="1">
    <source>
        <dbReference type="ARBA" id="ARBA00022676"/>
    </source>
</evidence>
<evidence type="ECO:0000313" key="7">
    <source>
        <dbReference type="Proteomes" id="UP000295176"/>
    </source>
</evidence>
<protein>
    <submittedName>
        <fullName evidence="4">Beta-1,4-mannooligosaccharide/beta-1, 4-mannosyl-N-acetylglucosamine phosphorylase</fullName>
    </submittedName>
</protein>
<evidence type="ECO:0000256" key="3">
    <source>
        <dbReference type="ARBA" id="ARBA00024356"/>
    </source>
</evidence>
<comment type="similarity">
    <text evidence="3">Belongs to the glycosyl hydrolase 130 family.</text>
</comment>
<dbReference type="RefSeq" id="WP_108139199.1">
    <property type="nucleotide sequence ID" value="NZ_QAXS01000008.1"/>
</dbReference>
<reference evidence="4 6" key="1">
    <citation type="submission" date="2018-04" db="EMBL/GenBank/DDBJ databases">
        <title>Subsurface microbial communities from deep shales in Ohio and West Virginia, USA.</title>
        <authorList>
            <person name="Wrighton K."/>
        </authorList>
    </citation>
    <scope>NUCLEOTIDE SEQUENCE [LARGE SCALE GENOMIC DNA]</scope>
    <source>
        <strain evidence="5 7">MSL 7</strain>
        <strain evidence="4 6">WC1</strain>
    </source>
</reference>
<dbReference type="Proteomes" id="UP000244089">
    <property type="component" value="Unassembled WGS sequence"/>
</dbReference>
<dbReference type="CDD" id="cd08993">
    <property type="entry name" value="GH130"/>
    <property type="match status" value="1"/>
</dbReference>
<dbReference type="InterPro" id="IPR007184">
    <property type="entry name" value="Mannoside_phosphorylase"/>
</dbReference>
<dbReference type="Gene3D" id="2.115.10.20">
    <property type="entry name" value="Glycosyl hydrolase domain, family 43"/>
    <property type="match status" value="1"/>
</dbReference>
<proteinExistence type="inferred from homology"/>
<dbReference type="PANTHER" id="PTHR34106:SF5">
    <property type="entry name" value="GLYCOSIDASE"/>
    <property type="match status" value="1"/>
</dbReference>
<organism evidence="4 6">
    <name type="scientific">Halanaerobium saccharolyticum</name>
    <dbReference type="NCBI Taxonomy" id="43595"/>
    <lineage>
        <taxon>Bacteria</taxon>
        <taxon>Bacillati</taxon>
        <taxon>Bacillota</taxon>
        <taxon>Clostridia</taxon>
        <taxon>Halanaerobiales</taxon>
        <taxon>Halanaerobiaceae</taxon>
        <taxon>Halanaerobium</taxon>
    </lineage>
</organism>
<dbReference type="InterPro" id="IPR023296">
    <property type="entry name" value="Glyco_hydro_beta-prop_sf"/>
</dbReference>
<evidence type="ECO:0000313" key="6">
    <source>
        <dbReference type="Proteomes" id="UP000244089"/>
    </source>
</evidence>
<dbReference type="EMBL" id="SNXX01000012">
    <property type="protein sequence ID" value="TDP93596.1"/>
    <property type="molecule type" value="Genomic_DNA"/>
</dbReference>
<keyword evidence="1" id="KW-0328">Glycosyltransferase</keyword>
<dbReference type="SUPFAM" id="SSF75005">
    <property type="entry name" value="Arabinanase/levansucrase/invertase"/>
    <property type="match status" value="1"/>
</dbReference>